<evidence type="ECO:0000313" key="4">
    <source>
        <dbReference type="Proteomes" id="UP001211065"/>
    </source>
</evidence>
<reference evidence="3" key="1">
    <citation type="submission" date="2020-05" db="EMBL/GenBank/DDBJ databases">
        <title>Phylogenomic resolution of chytrid fungi.</title>
        <authorList>
            <person name="Stajich J.E."/>
            <person name="Amses K."/>
            <person name="Simmons R."/>
            <person name="Seto K."/>
            <person name="Myers J."/>
            <person name="Bonds A."/>
            <person name="Quandt C.A."/>
            <person name="Barry K."/>
            <person name="Liu P."/>
            <person name="Grigoriev I."/>
            <person name="Longcore J.E."/>
            <person name="James T.Y."/>
        </authorList>
    </citation>
    <scope>NUCLEOTIDE SEQUENCE</scope>
    <source>
        <strain evidence="3">JEL0476</strain>
    </source>
</reference>
<keyword evidence="2" id="KW-0812">Transmembrane</keyword>
<keyword evidence="2" id="KW-1133">Transmembrane helix</keyword>
<feature type="region of interest" description="Disordered" evidence="1">
    <location>
        <begin position="389"/>
        <end position="409"/>
    </location>
</feature>
<dbReference type="Proteomes" id="UP001211065">
    <property type="component" value="Unassembled WGS sequence"/>
</dbReference>
<dbReference type="AlphaFoldDB" id="A0AAD5XUH4"/>
<feature type="compositionally biased region" description="Basic and acidic residues" evidence="1">
    <location>
        <begin position="389"/>
        <end position="400"/>
    </location>
</feature>
<keyword evidence="2" id="KW-0472">Membrane</keyword>
<feature type="region of interest" description="Disordered" evidence="1">
    <location>
        <begin position="180"/>
        <end position="204"/>
    </location>
</feature>
<evidence type="ECO:0000313" key="3">
    <source>
        <dbReference type="EMBL" id="KAJ3200160.1"/>
    </source>
</evidence>
<evidence type="ECO:0000256" key="2">
    <source>
        <dbReference type="SAM" id="Phobius"/>
    </source>
</evidence>
<sequence length="448" mass="50408">NRYFIEDSKKKMSNLSTFVTIIGSASTFQESSSTLINQLETLQPTIFQESSIFLSTSLFSIATISSTETVTTTFTKSKTSHSTTNSNPLGDVIVPKWDPINTTETPIISKQIVTNNRDLIIYSVVGFTLLLIVFGIFLCIRKKNNKKKELFLQSKEALKAEFMDYDDTFEKSLQSYTMKDAKGTQDNNEPPSLQNASGDESKDVKENSFFPATTSVNSNFRKLNDKHYKNFENMQFENFENQDNFQNINYETVSLSASASFSQFQDQGLSSTHMNPNFGNTMNKNIVIANSVISHNSSSTNFVNLSASTDINEIKYFNTSPSDFNVTNFNANELELFPQQSTSIVNSTSHFPLCDLKAELPNLGCSPLLVTNRLSQVLELDNVELAERTSRQDSLDREKQPNSFIDNPQHDPEVRILTVFAPYEAKNFDEITLIVGDEIILEKSFQDG</sequence>
<protein>
    <recommendedName>
        <fullName evidence="5">SH3 domain-containing protein</fullName>
    </recommendedName>
</protein>
<comment type="caution">
    <text evidence="3">The sequence shown here is derived from an EMBL/GenBank/DDBJ whole genome shotgun (WGS) entry which is preliminary data.</text>
</comment>
<keyword evidence="4" id="KW-1185">Reference proteome</keyword>
<evidence type="ECO:0008006" key="5">
    <source>
        <dbReference type="Google" id="ProtNLM"/>
    </source>
</evidence>
<name>A0AAD5XUH4_9FUNG</name>
<feature type="transmembrane region" description="Helical" evidence="2">
    <location>
        <begin position="119"/>
        <end position="140"/>
    </location>
</feature>
<dbReference type="EMBL" id="JADGJW010001959">
    <property type="protein sequence ID" value="KAJ3200160.1"/>
    <property type="molecule type" value="Genomic_DNA"/>
</dbReference>
<gene>
    <name evidence="3" type="ORF">HK099_002789</name>
</gene>
<feature type="compositionally biased region" description="Polar residues" evidence="1">
    <location>
        <begin position="184"/>
        <end position="198"/>
    </location>
</feature>
<proteinExistence type="predicted"/>
<organism evidence="3 4">
    <name type="scientific">Clydaea vesicula</name>
    <dbReference type="NCBI Taxonomy" id="447962"/>
    <lineage>
        <taxon>Eukaryota</taxon>
        <taxon>Fungi</taxon>
        <taxon>Fungi incertae sedis</taxon>
        <taxon>Chytridiomycota</taxon>
        <taxon>Chytridiomycota incertae sedis</taxon>
        <taxon>Chytridiomycetes</taxon>
        <taxon>Lobulomycetales</taxon>
        <taxon>Lobulomycetaceae</taxon>
        <taxon>Clydaea</taxon>
    </lineage>
</organism>
<evidence type="ECO:0000256" key="1">
    <source>
        <dbReference type="SAM" id="MobiDB-lite"/>
    </source>
</evidence>
<feature type="non-terminal residue" evidence="3">
    <location>
        <position position="1"/>
    </location>
</feature>
<accession>A0AAD5XUH4</accession>